<dbReference type="Proteomes" id="UP000448867">
    <property type="component" value="Unassembled WGS sequence"/>
</dbReference>
<sequence>MSELPDRSSKRALYILKWILVSSLVEWFGLKAGAISFKKGWNLAWSAFIYTFMYILSSIYQRSRFLAISMSMLPAAFLIFKFRKNKK</sequence>
<proteinExistence type="predicted"/>
<gene>
    <name evidence="2" type="ORF">GJU40_19630</name>
</gene>
<reference evidence="2 3" key="1">
    <citation type="submission" date="2019-11" db="EMBL/GenBank/DDBJ databases">
        <title>Bacillus lacus genome.</title>
        <authorList>
            <person name="Allen C.J."/>
            <person name="Newman J.D."/>
        </authorList>
    </citation>
    <scope>NUCLEOTIDE SEQUENCE [LARGE SCALE GENOMIC DNA]</scope>
    <source>
        <strain evidence="2 3">KCTC 33946</strain>
    </source>
</reference>
<protein>
    <submittedName>
        <fullName evidence="2">Uncharacterized protein</fullName>
    </submittedName>
</protein>
<dbReference type="EMBL" id="WKKI01000079">
    <property type="protein sequence ID" value="MRX74334.1"/>
    <property type="molecule type" value="Genomic_DNA"/>
</dbReference>
<evidence type="ECO:0000256" key="1">
    <source>
        <dbReference type="SAM" id="Phobius"/>
    </source>
</evidence>
<keyword evidence="1" id="KW-1133">Transmembrane helix</keyword>
<evidence type="ECO:0000313" key="3">
    <source>
        <dbReference type="Proteomes" id="UP000448867"/>
    </source>
</evidence>
<accession>A0A7X2J2X3</accession>
<keyword evidence="1" id="KW-0812">Transmembrane</keyword>
<evidence type="ECO:0000313" key="2">
    <source>
        <dbReference type="EMBL" id="MRX74334.1"/>
    </source>
</evidence>
<name>A0A7X2J2X3_9BACI</name>
<feature type="transmembrane region" description="Helical" evidence="1">
    <location>
        <begin position="12"/>
        <end position="30"/>
    </location>
</feature>
<organism evidence="2 3">
    <name type="scientific">Metabacillus lacus</name>
    <dbReference type="NCBI Taxonomy" id="1983721"/>
    <lineage>
        <taxon>Bacteria</taxon>
        <taxon>Bacillati</taxon>
        <taxon>Bacillota</taxon>
        <taxon>Bacilli</taxon>
        <taxon>Bacillales</taxon>
        <taxon>Bacillaceae</taxon>
        <taxon>Metabacillus</taxon>
    </lineage>
</organism>
<keyword evidence="3" id="KW-1185">Reference proteome</keyword>
<comment type="caution">
    <text evidence="2">The sequence shown here is derived from an EMBL/GenBank/DDBJ whole genome shotgun (WGS) entry which is preliminary data.</text>
</comment>
<feature type="transmembrane region" description="Helical" evidence="1">
    <location>
        <begin position="42"/>
        <end position="59"/>
    </location>
</feature>
<keyword evidence="1" id="KW-0472">Membrane</keyword>
<dbReference type="AlphaFoldDB" id="A0A7X2J2X3"/>